<dbReference type="RefSeq" id="XP_066801451.1">
    <property type="nucleotide sequence ID" value="XM_066947992.1"/>
</dbReference>
<evidence type="ECO:0000256" key="2">
    <source>
        <dbReference type="SAM" id="SignalP"/>
    </source>
</evidence>
<sequence>MRPFTPTTTALLPVALTFLAPIARAATVCNGHAELCDRLYSNVTFIGAHDSYAVGSSIADNQDQDVTTQLNDGIRTLQVQAHNASDGVHLCHSSCALLDGGLFSDYLGKVASWVNSNPNEVISFIIVNIDNLPVTSFSSAFSTAGLTNKMYSPQSSPVDLSAWPSLGTLIDAGTTVVAFIDNQADPSSVPYLIDEFSNVWEDAYDVTDQSFGCAVNRTTGSAGSQMMLINHFLDTTYTLGGTQLFVPDRDRINETNAETGTGSIGFHVDNCHSIWGRNPNHILLDFYDSNGNAPFNVAASLNGVSQPTNTIAASTPTATTSSGGTARVSTSSLSSGAVPVFSGFVATAILGVGVISSIVLGVGRVLL</sequence>
<dbReference type="GeneID" id="92182156"/>
<dbReference type="PANTHER" id="PTHR13593">
    <property type="match status" value="1"/>
</dbReference>
<keyword evidence="2" id="KW-0732">Signal</keyword>
<evidence type="ECO:0008006" key="5">
    <source>
        <dbReference type="Google" id="ProtNLM"/>
    </source>
</evidence>
<dbReference type="GO" id="GO:0008081">
    <property type="term" value="F:phosphoric diester hydrolase activity"/>
    <property type="evidence" value="ECO:0007669"/>
    <property type="project" value="InterPro"/>
</dbReference>
<evidence type="ECO:0000256" key="1">
    <source>
        <dbReference type="SAM" id="Phobius"/>
    </source>
</evidence>
<evidence type="ECO:0000313" key="3">
    <source>
        <dbReference type="EMBL" id="KAK8849563.1"/>
    </source>
</evidence>
<dbReference type="PANTHER" id="PTHR13593:SF140">
    <property type="entry name" value="PLC-LIKE PHOSPHODIESTERASE"/>
    <property type="match status" value="1"/>
</dbReference>
<dbReference type="GO" id="GO:0006629">
    <property type="term" value="P:lipid metabolic process"/>
    <property type="evidence" value="ECO:0007669"/>
    <property type="project" value="InterPro"/>
</dbReference>
<protein>
    <recommendedName>
        <fullName evidence="5">PLC-like phosphodiesterase</fullName>
    </recommendedName>
</protein>
<dbReference type="SUPFAM" id="SSF51695">
    <property type="entry name" value="PLC-like phosphodiesterases"/>
    <property type="match status" value="1"/>
</dbReference>
<gene>
    <name evidence="3" type="ORF">IAR55_004898</name>
</gene>
<accession>A0AAW0YUF5</accession>
<feature type="transmembrane region" description="Helical" evidence="1">
    <location>
        <begin position="340"/>
        <end position="362"/>
    </location>
</feature>
<keyword evidence="1" id="KW-0812">Transmembrane</keyword>
<comment type="caution">
    <text evidence="3">The sequence shown here is derived from an EMBL/GenBank/DDBJ whole genome shotgun (WGS) entry which is preliminary data.</text>
</comment>
<dbReference type="InterPro" id="IPR017946">
    <property type="entry name" value="PLC-like_Pdiesterase_TIM-brl"/>
</dbReference>
<feature type="signal peptide" evidence="2">
    <location>
        <begin position="1"/>
        <end position="25"/>
    </location>
</feature>
<dbReference type="Gene3D" id="3.20.20.190">
    <property type="entry name" value="Phosphatidylinositol (PI) phosphodiesterase"/>
    <property type="match status" value="1"/>
</dbReference>
<evidence type="ECO:0000313" key="4">
    <source>
        <dbReference type="Proteomes" id="UP001388673"/>
    </source>
</evidence>
<proteinExistence type="predicted"/>
<reference evidence="3 4" key="1">
    <citation type="journal article" date="2024" name="bioRxiv">
        <title>Comparative genomics of Cryptococcus and Kwoniella reveals pathogenesis evolution and contrasting karyotype dynamics via intercentromeric recombination or chromosome fusion.</title>
        <authorList>
            <person name="Coelho M.A."/>
            <person name="David-Palma M."/>
            <person name="Shea T."/>
            <person name="Bowers K."/>
            <person name="McGinley-Smith S."/>
            <person name="Mohammad A.W."/>
            <person name="Gnirke A."/>
            <person name="Yurkov A.M."/>
            <person name="Nowrousian M."/>
            <person name="Sun S."/>
            <person name="Cuomo C.A."/>
            <person name="Heitman J."/>
        </authorList>
    </citation>
    <scope>NUCLEOTIDE SEQUENCE [LARGE SCALE GENOMIC DNA]</scope>
    <source>
        <strain evidence="3 4">CBS 13917</strain>
    </source>
</reference>
<dbReference type="Pfam" id="PF26146">
    <property type="entry name" value="PI-PLC_X"/>
    <property type="match status" value="1"/>
</dbReference>
<dbReference type="KEGG" id="kne:92182156"/>
<keyword evidence="1" id="KW-0472">Membrane</keyword>
<dbReference type="AlphaFoldDB" id="A0AAW0YUF5"/>
<keyword evidence="4" id="KW-1185">Reference proteome</keyword>
<feature type="chain" id="PRO_5044001985" description="PLC-like phosphodiesterase" evidence="2">
    <location>
        <begin position="26"/>
        <end position="367"/>
    </location>
</feature>
<dbReference type="PROSITE" id="PS50007">
    <property type="entry name" value="PIPLC_X_DOMAIN"/>
    <property type="match status" value="1"/>
</dbReference>
<dbReference type="Proteomes" id="UP001388673">
    <property type="component" value="Unassembled WGS sequence"/>
</dbReference>
<dbReference type="EMBL" id="JBCAWK010000009">
    <property type="protein sequence ID" value="KAK8849563.1"/>
    <property type="molecule type" value="Genomic_DNA"/>
</dbReference>
<organism evidence="3 4">
    <name type="scientific">Kwoniella newhampshirensis</name>
    <dbReference type="NCBI Taxonomy" id="1651941"/>
    <lineage>
        <taxon>Eukaryota</taxon>
        <taxon>Fungi</taxon>
        <taxon>Dikarya</taxon>
        <taxon>Basidiomycota</taxon>
        <taxon>Agaricomycotina</taxon>
        <taxon>Tremellomycetes</taxon>
        <taxon>Tremellales</taxon>
        <taxon>Cryptococcaceae</taxon>
        <taxon>Kwoniella</taxon>
    </lineage>
</organism>
<name>A0AAW0YUF5_9TREE</name>
<dbReference type="InterPro" id="IPR051057">
    <property type="entry name" value="PI-PLC_domain"/>
</dbReference>
<keyword evidence="1" id="KW-1133">Transmembrane helix</keyword>